<feature type="region of interest" description="Disordered" evidence="1">
    <location>
        <begin position="595"/>
        <end position="615"/>
    </location>
</feature>
<dbReference type="EMBL" id="JADGJH010001217">
    <property type="protein sequence ID" value="KAJ3116617.1"/>
    <property type="molecule type" value="Genomic_DNA"/>
</dbReference>
<proteinExistence type="predicted"/>
<dbReference type="AlphaFoldDB" id="A0AAD5XET7"/>
<reference evidence="2" key="1">
    <citation type="submission" date="2020-05" db="EMBL/GenBank/DDBJ databases">
        <title>Phylogenomic resolution of chytrid fungi.</title>
        <authorList>
            <person name="Stajich J.E."/>
            <person name="Amses K."/>
            <person name="Simmons R."/>
            <person name="Seto K."/>
            <person name="Myers J."/>
            <person name="Bonds A."/>
            <person name="Quandt C.A."/>
            <person name="Barry K."/>
            <person name="Liu P."/>
            <person name="Grigoriev I."/>
            <person name="Longcore J.E."/>
            <person name="James T.Y."/>
        </authorList>
    </citation>
    <scope>NUCLEOTIDE SEQUENCE</scope>
    <source>
        <strain evidence="2">JEL0513</strain>
    </source>
</reference>
<evidence type="ECO:0000256" key="1">
    <source>
        <dbReference type="SAM" id="MobiDB-lite"/>
    </source>
</evidence>
<accession>A0AAD5XET7</accession>
<evidence type="ECO:0000313" key="3">
    <source>
        <dbReference type="Proteomes" id="UP001211907"/>
    </source>
</evidence>
<feature type="compositionally biased region" description="Polar residues" evidence="1">
    <location>
        <begin position="109"/>
        <end position="126"/>
    </location>
</feature>
<gene>
    <name evidence="2" type="ORF">HK100_001011</name>
</gene>
<evidence type="ECO:0000313" key="2">
    <source>
        <dbReference type="EMBL" id="KAJ3116617.1"/>
    </source>
</evidence>
<organism evidence="2 3">
    <name type="scientific">Physocladia obscura</name>
    <dbReference type="NCBI Taxonomy" id="109957"/>
    <lineage>
        <taxon>Eukaryota</taxon>
        <taxon>Fungi</taxon>
        <taxon>Fungi incertae sedis</taxon>
        <taxon>Chytridiomycota</taxon>
        <taxon>Chytridiomycota incertae sedis</taxon>
        <taxon>Chytridiomycetes</taxon>
        <taxon>Chytridiales</taxon>
        <taxon>Chytriomycetaceae</taxon>
        <taxon>Physocladia</taxon>
    </lineage>
</organism>
<keyword evidence="3" id="KW-1185">Reference proteome</keyword>
<comment type="caution">
    <text evidence="2">The sequence shown here is derived from an EMBL/GenBank/DDBJ whole genome shotgun (WGS) entry which is preliminary data.</text>
</comment>
<name>A0AAD5XET7_9FUNG</name>
<protein>
    <submittedName>
        <fullName evidence="2">Uncharacterized protein</fullName>
    </submittedName>
</protein>
<sequence>MLIQEARVGGSSTNAMARTLSASVSMARNLSSRGAHLQSQDPAATIRTRNANGNANGNGNVNTNAHAAATVAASNTLAALGRAASAAGASKPGAAVAAMSRQGAARKGANSNSTKPSVAKQQQQHSFASMPWPIPITQLPINHQINQLKRNNTVGTAVTASASSSSIATNETVSAVPNKPAPTPVLIAPVAIVAVNVGASTTATATVATTVATITTTNVSTVTIKATKQATTANTTTDHATATTATPAVTITPQLRKDTPKVYYHPAVFSTPVTLVAASSSRTAAAAALASSQNQHLQYSDYSSTFVSSSSLVRYVLPTLVLFSFSTAGLLYFLRNSETESSAKYPILNHDDKLLLAMFQDVDIAVPLPECSAREQDLKAFLKSAKRISNDSSSASVAVDTIARESKEFLQLVQLLGSQLAVFSFSGFLTRVPPEFGQARMKGVIEPLALTFDESTLLMDILYEQFLIHQQGFTPTIEAVTQICSLISTLLTKIQTITSQSDKSNSSRSPQSLISELQFLQKYILFCIESGEAHNLPYFFPNEYEISENNGAITDINVHAHVLILRAIARVTARAAVFVTKPFIAVTRKISSKSEGVSMKKGRSSKPHNTMTKIINTPRSSSSAAIYRDIASSTTIQQQQQQHQNLLQLLQQQVDSQKPVSSPEISAYGLIQSPDMSRKHHDIAEKRVLSDPQALFAAFAREYGHLLADVSAINAVTDNSSDDISTGVTQREFAEQRKQDDKETFMLVDEILGSAASLTTNITTFRAALSASEVAVAAVGFPDSAVCVSAKMEGVTDDVLVGGDSVGSGAGEEEPKEYAVSSSTATGASILFAAADFSAPQPTTNTSEFTQVSGIFDESMQEGVADSSYEVIDDESVSFRSADNDNEAVMWEEFKMREPLGIPENILRLEFEAMMLKEKEW</sequence>
<dbReference type="Proteomes" id="UP001211907">
    <property type="component" value="Unassembled WGS sequence"/>
</dbReference>
<feature type="region of interest" description="Disordered" evidence="1">
    <location>
        <begin position="98"/>
        <end position="126"/>
    </location>
</feature>